<reference evidence="2 3" key="1">
    <citation type="journal article" date="2020" name="Nature">
        <title>Six reference-quality genomes reveal evolution of bat adaptations.</title>
        <authorList>
            <person name="Jebb D."/>
            <person name="Huang Z."/>
            <person name="Pippel M."/>
            <person name="Hughes G.M."/>
            <person name="Lavrichenko K."/>
            <person name="Devanna P."/>
            <person name="Winkler S."/>
            <person name="Jermiin L.S."/>
            <person name="Skirmuntt E.C."/>
            <person name="Katzourakis A."/>
            <person name="Burkitt-Gray L."/>
            <person name="Ray D.A."/>
            <person name="Sullivan K.A.M."/>
            <person name="Roscito J.G."/>
            <person name="Kirilenko B.M."/>
            <person name="Davalos L.M."/>
            <person name="Corthals A.P."/>
            <person name="Power M.L."/>
            <person name="Jones G."/>
            <person name="Ransome R.D."/>
            <person name="Dechmann D.K.N."/>
            <person name="Locatelli A.G."/>
            <person name="Puechmaille S.J."/>
            <person name="Fedrigo O."/>
            <person name="Jarvis E.D."/>
            <person name="Hiller M."/>
            <person name="Vernes S.C."/>
            <person name="Myers E.W."/>
            <person name="Teeling E.C."/>
        </authorList>
    </citation>
    <scope>NUCLEOTIDE SEQUENCE [LARGE SCALE GENOMIC DNA]</scope>
    <source>
        <strain evidence="2">MRhiFer1</strain>
        <tissue evidence="2">Lung</tissue>
    </source>
</reference>
<gene>
    <name evidence="2" type="ORF">mRhiFer1_002250</name>
</gene>
<evidence type="ECO:0000313" key="2">
    <source>
        <dbReference type="EMBL" id="KAF6344161.1"/>
    </source>
</evidence>
<feature type="region of interest" description="Disordered" evidence="1">
    <location>
        <begin position="103"/>
        <end position="128"/>
    </location>
</feature>
<dbReference type="PANTHER" id="PTHR33820">
    <property type="entry name" value="COILED-COIL DOMAIN-CONTAINING PROTEIN 17"/>
    <property type="match status" value="1"/>
</dbReference>
<dbReference type="AlphaFoldDB" id="A0A7J7X3C6"/>
<comment type="caution">
    <text evidence="2">The sequence shown here is derived from an EMBL/GenBank/DDBJ whole genome shotgun (WGS) entry which is preliminary data.</text>
</comment>
<dbReference type="Proteomes" id="UP000585614">
    <property type="component" value="Unassembled WGS sequence"/>
</dbReference>
<dbReference type="EMBL" id="JACAGC010000009">
    <property type="protein sequence ID" value="KAF6344161.1"/>
    <property type="molecule type" value="Genomic_DNA"/>
</dbReference>
<feature type="region of interest" description="Disordered" evidence="1">
    <location>
        <begin position="569"/>
        <end position="608"/>
    </location>
</feature>
<evidence type="ECO:0000313" key="3">
    <source>
        <dbReference type="Proteomes" id="UP000585614"/>
    </source>
</evidence>
<organism evidence="2 3">
    <name type="scientific">Rhinolophus ferrumequinum</name>
    <name type="common">Greater horseshoe bat</name>
    <dbReference type="NCBI Taxonomy" id="59479"/>
    <lineage>
        <taxon>Eukaryota</taxon>
        <taxon>Metazoa</taxon>
        <taxon>Chordata</taxon>
        <taxon>Craniata</taxon>
        <taxon>Vertebrata</taxon>
        <taxon>Euteleostomi</taxon>
        <taxon>Mammalia</taxon>
        <taxon>Eutheria</taxon>
        <taxon>Laurasiatheria</taxon>
        <taxon>Chiroptera</taxon>
        <taxon>Yinpterochiroptera</taxon>
        <taxon>Rhinolophoidea</taxon>
        <taxon>Rhinolophidae</taxon>
        <taxon>Rhinolophinae</taxon>
        <taxon>Rhinolophus</taxon>
    </lineage>
</organism>
<dbReference type="PANTHER" id="PTHR33820:SF4">
    <property type="entry name" value="COILED-COIL DOMAIN-CONTAINING PROTEIN 17"/>
    <property type="match status" value="1"/>
</dbReference>
<feature type="compositionally biased region" description="Low complexity" evidence="1">
    <location>
        <begin position="576"/>
        <end position="585"/>
    </location>
</feature>
<proteinExistence type="predicted"/>
<accession>A0A7J7X3C6</accession>
<sequence length="608" mass="66011">MASHSGEPALLPCGSCDMVFRSWSLLATHTQRFCIGRVAQEVTLGAQPSKATAPQSPMVVPQEHQLLADQEASKSALRRLTEEVQRLRLYLLEMQARITEVPKGSEGPWRRSEAPTQVLNSEAAGSPGERLRTLHRTHARRMAETEAQSRALELRGEELNRHLQGLSGTRGGLSRLLGLERELRELRSEAGRTRGILEVLQTCFQQLQPEAGTRTNSLREAELWGPALQANPGTLAAEIRALHEAYIRGGGRDRGVLGQIWKLQVEASALELRKSLTRRGRPTGSTFRELLVVEAENRRLEAEILALQMQSGTGQAPWGPGHPRLVANPSPRLGRREDPPHFPPPVAPPLHPLPHSTGIPFLGGTEKALSGAKTRNLGLGPHFLLPTINVLGPAPYDPGAGLVVFYDFLRGLEASWIWVQLMTGVVRDGQDTGGTTMLPPALCLPPPPAPGPMGNCAILASRQPVPRLPPSPSVSLVCELYAWQGLAGARAPQPKAWASLVLFDRDQRVLSGHWRLPLRALPLDPSLSPGQLNGIPQVCQAELFLRMVNARDADVQTWAEINPASAHEYQYPPPVSRSSSLEASSLDPIAGFVDPPPPAEEPLGSSQG</sequence>
<dbReference type="InterPro" id="IPR038800">
    <property type="entry name" value="CCDC17"/>
</dbReference>
<protein>
    <submittedName>
        <fullName evidence="2">Coiled-coil domain containing 17</fullName>
    </submittedName>
</protein>
<name>A0A7J7X3C6_RHIFE</name>
<evidence type="ECO:0000256" key="1">
    <source>
        <dbReference type="SAM" id="MobiDB-lite"/>
    </source>
</evidence>